<dbReference type="KEGG" id="tpr:Tpau_1765"/>
<dbReference type="HOGENOM" id="CLU_1371696_0_0_11"/>
<evidence type="ECO:0000256" key="2">
    <source>
        <dbReference type="SAM" id="SignalP"/>
    </source>
</evidence>
<dbReference type="STRING" id="521096.Tpau_1765"/>
<dbReference type="Proteomes" id="UP000001213">
    <property type="component" value="Chromosome"/>
</dbReference>
<feature type="chain" id="PRO_5003077923" description="DUF732 domain-containing protein" evidence="2">
    <location>
        <begin position="24"/>
        <end position="199"/>
    </location>
</feature>
<dbReference type="AlphaFoldDB" id="D5UMA3"/>
<evidence type="ECO:0000256" key="1">
    <source>
        <dbReference type="SAM" id="MobiDB-lite"/>
    </source>
</evidence>
<feature type="compositionally biased region" description="Basic and acidic residues" evidence="1">
    <location>
        <begin position="86"/>
        <end position="101"/>
    </location>
</feature>
<protein>
    <recommendedName>
        <fullName evidence="5">DUF732 domain-containing protein</fullName>
    </recommendedName>
</protein>
<proteinExistence type="predicted"/>
<reference evidence="4" key="1">
    <citation type="submission" date="2010-03" db="EMBL/GenBank/DDBJ databases">
        <title>The complete chromosome of Tsukamurella paurometabola DSM 20162.</title>
        <authorList>
            <consortium name="US DOE Joint Genome Institute (JGI-PGF)"/>
            <person name="Lucas S."/>
            <person name="Copeland A."/>
            <person name="Lapidus A."/>
            <person name="Glavina del Rio T."/>
            <person name="Dalin E."/>
            <person name="Tice H."/>
            <person name="Bruce D."/>
            <person name="Goodwin L."/>
            <person name="Pitluck S."/>
            <person name="Kyrpides N."/>
            <person name="Mavromatis K."/>
            <person name="Ivanova N."/>
            <person name="Mikhailova N."/>
            <person name="Munk A.C."/>
            <person name="Brettin T."/>
            <person name="Detter J.C."/>
            <person name="Tapia R."/>
            <person name="Han C."/>
            <person name="Larimer F."/>
            <person name="Land M."/>
            <person name="Hauser L."/>
            <person name="Markowitz V."/>
            <person name="Cheng J.-F."/>
            <person name="Hugenholtz P."/>
            <person name="Woyke T."/>
            <person name="Wu D."/>
            <person name="Jando M."/>
            <person name="Brambilla E."/>
            <person name="Klenk H.-P."/>
            <person name="Eisen J.A."/>
        </authorList>
    </citation>
    <scope>NUCLEOTIDE SEQUENCE [LARGE SCALE GENOMIC DNA]</scope>
    <source>
        <strain evidence="4">ATCC 8368 / DSM 20162 / CCUG 35730 / CIP 100753 / JCM 10117 / KCTC 9821 / NBRC 16120 / NCIMB 702349 / NCTC 13040</strain>
    </source>
</reference>
<sequence>MRRIVTTAAAMFVLLLGPASAVAAPSTSSLTLEPADFPPGSKAAEVWSTRYGIALSVGDGGPACSQAIAALDAARRGAEGAGSSARRGDQEYRSEVIDRPTARQAARRATACPDAFAMRHVAPPSDLVRLSPDIFEMRSPSGVVVGMVAYADLGDRSIETAATSREFRRDSSSIKNTQVDVAGFWHIVRTQITKVEQTR</sequence>
<evidence type="ECO:0000313" key="4">
    <source>
        <dbReference type="Proteomes" id="UP000001213"/>
    </source>
</evidence>
<feature type="signal peptide" evidence="2">
    <location>
        <begin position="1"/>
        <end position="23"/>
    </location>
</feature>
<keyword evidence="4" id="KW-1185">Reference proteome</keyword>
<evidence type="ECO:0000313" key="3">
    <source>
        <dbReference type="EMBL" id="ADG78383.1"/>
    </source>
</evidence>
<accession>D5UMA3</accession>
<gene>
    <name evidence="3" type="ordered locus">Tpau_1765</name>
</gene>
<name>D5UMA3_TSUPD</name>
<feature type="region of interest" description="Disordered" evidence="1">
    <location>
        <begin position="79"/>
        <end position="104"/>
    </location>
</feature>
<keyword evidence="2" id="KW-0732">Signal</keyword>
<organism evidence="3 4">
    <name type="scientific">Tsukamurella paurometabola (strain ATCC 8368 / DSM 20162 / CCUG 35730 / CIP 100753 / JCM 10117 / KCTC 9821 / NBRC 16120 / NCIMB 702349 / NCTC 13040)</name>
    <name type="common">Corynebacterium paurometabolum</name>
    <dbReference type="NCBI Taxonomy" id="521096"/>
    <lineage>
        <taxon>Bacteria</taxon>
        <taxon>Bacillati</taxon>
        <taxon>Actinomycetota</taxon>
        <taxon>Actinomycetes</taxon>
        <taxon>Mycobacteriales</taxon>
        <taxon>Tsukamurellaceae</taxon>
        <taxon>Tsukamurella</taxon>
    </lineage>
</organism>
<evidence type="ECO:0008006" key="5">
    <source>
        <dbReference type="Google" id="ProtNLM"/>
    </source>
</evidence>
<dbReference type="EMBL" id="CP001966">
    <property type="protein sequence ID" value="ADG78383.1"/>
    <property type="molecule type" value="Genomic_DNA"/>
</dbReference>
<reference evidence="3 4" key="2">
    <citation type="journal article" date="2011" name="Stand. Genomic Sci.">
        <title>Complete genome sequence of Tsukamurella paurometabola type strain (no. 33).</title>
        <authorList>
            <person name="Munk A.C."/>
            <person name="Lapidus A."/>
            <person name="Lucas S."/>
            <person name="Nolan M."/>
            <person name="Tice H."/>
            <person name="Cheng J.F."/>
            <person name="Del Rio T.G."/>
            <person name="Goodwin L."/>
            <person name="Pitluck S."/>
            <person name="Liolios K."/>
            <person name="Huntemann M."/>
            <person name="Ivanova N."/>
            <person name="Mavromatis K."/>
            <person name="Mikhailova N."/>
            <person name="Pati A."/>
            <person name="Chen A."/>
            <person name="Palaniappan K."/>
            <person name="Tapia R."/>
            <person name="Han C."/>
            <person name="Land M."/>
            <person name="Hauser L."/>
            <person name="Chang Y.J."/>
            <person name="Jeffries C.D."/>
            <person name="Brettin T."/>
            <person name="Yasawong M."/>
            <person name="Brambilla E.M."/>
            <person name="Rohde M."/>
            <person name="Sikorski J."/>
            <person name="Goker M."/>
            <person name="Detter J.C."/>
            <person name="Woyke T."/>
            <person name="Bristow J."/>
            <person name="Eisen J.A."/>
            <person name="Markowitz V."/>
            <person name="Hugenholtz P."/>
            <person name="Kyrpides N.C."/>
            <person name="Klenk H.P."/>
        </authorList>
    </citation>
    <scope>NUCLEOTIDE SEQUENCE [LARGE SCALE GENOMIC DNA]</scope>
    <source>
        <strain evidence="4">ATCC 8368 / DSM 20162 / CCUG 35730 / CIP 100753 / JCM 10117 / KCTC 9821 / NBRC 16120 / NCIMB 702349 / NCTC 13040</strain>
    </source>
</reference>